<dbReference type="Pfam" id="PF04895">
    <property type="entry name" value="Nre_C"/>
    <property type="match status" value="1"/>
</dbReference>
<dbReference type="HOGENOM" id="CLU_039703_0_0_2"/>
<protein>
    <recommendedName>
        <fullName evidence="1">DNA repair protein</fullName>
    </recommendedName>
</protein>
<name>A3MSY5_PYRCJ</name>
<reference evidence="4" key="1">
    <citation type="submission" date="2007-02" db="EMBL/GenBank/DDBJ databases">
        <title>Complete sequence of Pyrobaculum calidifontis JCM 11548.</title>
        <authorList>
            <consortium name="US DOE Joint Genome Institute"/>
            <person name="Copeland A."/>
            <person name="Lucas S."/>
            <person name="Lapidus A."/>
            <person name="Barry K."/>
            <person name="Glavina del Rio T."/>
            <person name="Dalin E."/>
            <person name="Tice H."/>
            <person name="Pitluck S."/>
            <person name="Chain P."/>
            <person name="Malfatti S."/>
            <person name="Shin M."/>
            <person name="Vergez L."/>
            <person name="Schmutz J."/>
            <person name="Larimer F."/>
            <person name="Land M."/>
            <person name="Hauser L."/>
            <person name="Kyrpides N."/>
            <person name="Mikhailova N."/>
            <person name="Cozen A.E."/>
            <person name="Fitz-Gibbon S.T."/>
            <person name="House C.H."/>
            <person name="Saltikov C."/>
            <person name="Lowe T.M."/>
            <person name="Richardson P."/>
        </authorList>
    </citation>
    <scope>NUCLEOTIDE SEQUENCE [LARGE SCALE GENOMIC DNA]</scope>
    <source>
        <strain evidence="4">JCM 11548</strain>
    </source>
</reference>
<evidence type="ECO:0000313" key="5">
    <source>
        <dbReference type="Proteomes" id="UP000001431"/>
    </source>
</evidence>
<dbReference type="InterPro" id="IPR006978">
    <property type="entry name" value="Nre_N"/>
</dbReference>
<keyword evidence="5" id="KW-1185">Reference proteome</keyword>
<sequence length="377" mass="42638">MNICVKCRGRKLLCGLPKCPIEPRARAFHLALRRISGREVFGSTPPSVIVGEFGWPSVRVYLGEPPEVFGEEARRYDDPRLLWGLSLEEISALRSYMAFGVKTARTPWELGELAFVYVSSRPVDVEMRLEKPPVPSLKFDLREKPLGPRAPLESARVVENPSPPRPLESLINDDVSAHEAVVELYSRGVDLYIIQRAFSLGLLGARHRRRLVPSRWGITAVDVAVGNWLAEAVRHFGEVPSPLYGYGEYLDNRYLVVVVPGPLRFVYLERWQQGDRAAEVLVKEDPRGVRSTMDGGFEAARVAVLEKLYAMRRRGSVGIVRWIGEGYYVSVGNWQIRETVRRIQLRPLDEEYKAYVERVGADPLKLLGTSKPLTDFI</sequence>
<dbReference type="InterPro" id="IPR033167">
    <property type="entry name" value="Nre"/>
</dbReference>
<keyword evidence="1" id="KW-0234">DNA repair</keyword>
<feature type="domain" description="Archaeal Nre N-terminal" evidence="2">
    <location>
        <begin position="13"/>
        <end position="273"/>
    </location>
</feature>
<dbReference type="AlphaFoldDB" id="A3MSY5"/>
<comment type="caution">
    <text evidence="1">Lacks conserved residue(s) required for the propagation of feature annotation.</text>
</comment>
<dbReference type="PANTHER" id="PTHR38136:SF3">
    <property type="entry name" value="DNA REPAIR PROTEIN"/>
    <property type="match status" value="1"/>
</dbReference>
<dbReference type="GeneID" id="4908781"/>
<dbReference type="KEGG" id="pcl:Pcal_0317"/>
<organism evidence="4 5">
    <name type="scientific">Pyrobaculum calidifontis (strain DSM 21063 / JCM 11548 / VA1)</name>
    <dbReference type="NCBI Taxonomy" id="410359"/>
    <lineage>
        <taxon>Archaea</taxon>
        <taxon>Thermoproteota</taxon>
        <taxon>Thermoprotei</taxon>
        <taxon>Thermoproteales</taxon>
        <taxon>Thermoproteaceae</taxon>
        <taxon>Pyrobaculum</taxon>
    </lineage>
</organism>
<dbReference type="GO" id="GO:0006281">
    <property type="term" value="P:DNA repair"/>
    <property type="evidence" value="ECO:0007669"/>
    <property type="project" value="UniProtKB-UniRule"/>
</dbReference>
<accession>A3MSY5</accession>
<evidence type="ECO:0000256" key="1">
    <source>
        <dbReference type="HAMAP-Rule" id="MF_02096"/>
    </source>
</evidence>
<dbReference type="OrthoDB" id="6609at2157"/>
<proteinExistence type="inferred from homology"/>
<dbReference type="eggNOG" id="arCOG04269">
    <property type="taxonomic scope" value="Archaea"/>
</dbReference>
<dbReference type="Proteomes" id="UP000001431">
    <property type="component" value="Chromosome"/>
</dbReference>
<keyword evidence="1" id="KW-0227">DNA damage</keyword>
<dbReference type="STRING" id="410359.Pcal_0317"/>
<dbReference type="InterPro" id="IPR006979">
    <property type="entry name" value="Nre_C"/>
</dbReference>
<evidence type="ECO:0000259" key="2">
    <source>
        <dbReference type="Pfam" id="PF04894"/>
    </source>
</evidence>
<comment type="function">
    <text evidence="1">Involved in DNA damage repair.</text>
</comment>
<dbReference type="HAMAP" id="MF_02096">
    <property type="entry name" value="Nre"/>
    <property type="match status" value="1"/>
</dbReference>
<dbReference type="RefSeq" id="WP_011849009.1">
    <property type="nucleotide sequence ID" value="NC_009073.1"/>
</dbReference>
<evidence type="ECO:0000313" key="4">
    <source>
        <dbReference type="EMBL" id="ABO07752.1"/>
    </source>
</evidence>
<dbReference type="Pfam" id="PF04894">
    <property type="entry name" value="Nre_N"/>
    <property type="match status" value="1"/>
</dbReference>
<feature type="domain" description="Archaeal Nre C-terminal" evidence="3">
    <location>
        <begin position="291"/>
        <end position="344"/>
    </location>
</feature>
<comment type="similarity">
    <text evidence="1">Belongs to the Nre family.</text>
</comment>
<dbReference type="EMBL" id="CP000561">
    <property type="protein sequence ID" value="ABO07752.1"/>
    <property type="molecule type" value="Genomic_DNA"/>
</dbReference>
<evidence type="ECO:0000259" key="3">
    <source>
        <dbReference type="Pfam" id="PF04895"/>
    </source>
</evidence>
<gene>
    <name evidence="4" type="ordered locus">Pcal_0317</name>
</gene>
<dbReference type="PANTHER" id="PTHR38136">
    <property type="entry name" value="DNA REPAIR PROTEIN"/>
    <property type="match status" value="1"/>
</dbReference>